<sequence length="116" mass="13119">MLQRAGAKGRHFEVGHSLRHGARDLMSDEDIEEEASRLQMGHELGDVHDRFGRRAEFRRAECAALAHMALPAGIEWSVFRGLDFERISKNPRPYTNGRECGPLVPVADFREISDFG</sequence>
<dbReference type="AlphaFoldDB" id="A0A5M6I2H0"/>
<evidence type="ECO:0000313" key="2">
    <source>
        <dbReference type="Proteomes" id="UP000323886"/>
    </source>
</evidence>
<proteinExistence type="predicted"/>
<dbReference type="OrthoDB" id="8243411at2"/>
<accession>A0A5M6I2H0</accession>
<evidence type="ECO:0000313" key="1">
    <source>
        <dbReference type="EMBL" id="KAA5601978.1"/>
    </source>
</evidence>
<protein>
    <recommendedName>
        <fullName evidence="3">Phage integrase family protein</fullName>
    </recommendedName>
</protein>
<comment type="caution">
    <text evidence="1">The sequence shown here is derived from an EMBL/GenBank/DDBJ whole genome shotgun (WGS) entry which is preliminary data.</text>
</comment>
<name>A0A5M6I2H0_9HYPH</name>
<dbReference type="Proteomes" id="UP000323886">
    <property type="component" value="Unassembled WGS sequence"/>
</dbReference>
<dbReference type="RefSeq" id="WP_150097056.1">
    <property type="nucleotide sequence ID" value="NZ_VWPL01000010.1"/>
</dbReference>
<evidence type="ECO:0008006" key="3">
    <source>
        <dbReference type="Google" id="ProtNLM"/>
    </source>
</evidence>
<dbReference type="EMBL" id="VWPL01000010">
    <property type="protein sequence ID" value="KAA5601978.1"/>
    <property type="molecule type" value="Genomic_DNA"/>
</dbReference>
<keyword evidence="2" id="KW-1185">Reference proteome</keyword>
<reference evidence="1 2" key="1">
    <citation type="submission" date="2019-09" db="EMBL/GenBank/DDBJ databases">
        <title>Draft Whole-Genome sequence of Blastochloris sulfoviridis DSM 729.</title>
        <authorList>
            <person name="Meyer T.E."/>
            <person name="Kyndt J.A."/>
        </authorList>
    </citation>
    <scope>NUCLEOTIDE SEQUENCE [LARGE SCALE GENOMIC DNA]</scope>
    <source>
        <strain evidence="1 2">DSM 729</strain>
    </source>
</reference>
<organism evidence="1 2">
    <name type="scientific">Blastochloris sulfoviridis</name>
    <dbReference type="NCBI Taxonomy" id="50712"/>
    <lineage>
        <taxon>Bacteria</taxon>
        <taxon>Pseudomonadati</taxon>
        <taxon>Pseudomonadota</taxon>
        <taxon>Alphaproteobacteria</taxon>
        <taxon>Hyphomicrobiales</taxon>
        <taxon>Blastochloridaceae</taxon>
        <taxon>Blastochloris</taxon>
    </lineage>
</organism>
<gene>
    <name evidence="1" type="ORF">F1193_07455</name>
</gene>